<accession>A0A942T9J6</accession>
<dbReference type="InterPro" id="IPR008995">
    <property type="entry name" value="Mo/tungstate-bd_C_term_dom"/>
</dbReference>
<evidence type="ECO:0000256" key="1">
    <source>
        <dbReference type="ARBA" id="ARBA00022448"/>
    </source>
</evidence>
<dbReference type="PANTHER" id="PTHR42781:SF4">
    <property type="entry name" value="SPERMIDINE_PUTRESCINE IMPORT ATP-BINDING PROTEIN POTA"/>
    <property type="match status" value="1"/>
</dbReference>
<name>A0A942T9J6_9BACI</name>
<proteinExistence type="predicted"/>
<protein>
    <submittedName>
        <fullName evidence="5">ATP-binding cassette domain-containing protein</fullName>
    </submittedName>
</protein>
<evidence type="ECO:0000259" key="4">
    <source>
        <dbReference type="PROSITE" id="PS50893"/>
    </source>
</evidence>
<dbReference type="SUPFAM" id="SSF50331">
    <property type="entry name" value="MOP-like"/>
    <property type="match status" value="1"/>
</dbReference>
<sequence length="341" mass="34548">MTGLRAHVVRPDRGVDVTIEVAPGECVALIGPNGAGKSSVLEAVAGLLRHAGRVEISGVDVTTAPPHRRRVGLVAQRADLFPHLSVARNVAYGPRAAGVAGREARGRAATALAAVEVADLAHRAPATLSGGQAQRVAVARALATDPAVLLLDEPTSALDVDARVSVRSALATAVAGRPALLVTHDPLEVVALAGRVVVVDGGHVVESGPTAEVLGRPQTPFAAAFSGLVLTSGTADADGIALDGGGVLASSDRTVPPGRAAHAVYHPTAASVRRDGAGVPRRVLSVEQRDGLVRIRAGELVADVTVAVAARLGVRPGDEIRLEVPPEEVTVFPAAPTSPIG</sequence>
<dbReference type="PROSITE" id="PS50893">
    <property type="entry name" value="ABC_TRANSPORTER_2"/>
    <property type="match status" value="1"/>
</dbReference>
<evidence type="ECO:0000256" key="2">
    <source>
        <dbReference type="ARBA" id="ARBA00022741"/>
    </source>
</evidence>
<keyword evidence="3 5" id="KW-0067">ATP-binding</keyword>
<dbReference type="GO" id="GO:0016887">
    <property type="term" value="F:ATP hydrolysis activity"/>
    <property type="evidence" value="ECO:0007669"/>
    <property type="project" value="InterPro"/>
</dbReference>
<dbReference type="InterPro" id="IPR027417">
    <property type="entry name" value="P-loop_NTPase"/>
</dbReference>
<dbReference type="InterPro" id="IPR003593">
    <property type="entry name" value="AAA+_ATPase"/>
</dbReference>
<dbReference type="SUPFAM" id="SSF52540">
    <property type="entry name" value="P-loop containing nucleoside triphosphate hydrolases"/>
    <property type="match status" value="1"/>
</dbReference>
<keyword evidence="1" id="KW-0813">Transport</keyword>
<dbReference type="AlphaFoldDB" id="A0A942T9J6"/>
<dbReference type="GO" id="GO:0005524">
    <property type="term" value="F:ATP binding"/>
    <property type="evidence" value="ECO:0007669"/>
    <property type="project" value="UniProtKB-KW"/>
</dbReference>
<dbReference type="PANTHER" id="PTHR42781">
    <property type="entry name" value="SPERMIDINE/PUTRESCINE IMPORT ATP-BINDING PROTEIN POTA"/>
    <property type="match status" value="1"/>
</dbReference>
<evidence type="ECO:0000313" key="5">
    <source>
        <dbReference type="EMBL" id="MBS4187473.1"/>
    </source>
</evidence>
<dbReference type="InterPro" id="IPR003439">
    <property type="entry name" value="ABC_transporter-like_ATP-bd"/>
</dbReference>
<reference evidence="5" key="1">
    <citation type="submission" date="2021-05" db="EMBL/GenBank/DDBJ databases">
        <title>Novel Bacillus species.</title>
        <authorList>
            <person name="Liu G."/>
        </authorList>
    </citation>
    <scope>NUCLEOTIDE SEQUENCE</scope>
    <source>
        <strain evidence="5">FJAT-50051</strain>
    </source>
</reference>
<organism evidence="5">
    <name type="scientific">Neobacillus citreus</name>
    <dbReference type="NCBI Taxonomy" id="2833578"/>
    <lineage>
        <taxon>Bacteria</taxon>
        <taxon>Bacillati</taxon>
        <taxon>Bacillota</taxon>
        <taxon>Bacilli</taxon>
        <taxon>Bacillales</taxon>
        <taxon>Bacillaceae</taxon>
        <taxon>Neobacillus</taxon>
    </lineage>
</organism>
<keyword evidence="2" id="KW-0547">Nucleotide-binding</keyword>
<gene>
    <name evidence="5" type="ORF">KHB02_39560</name>
</gene>
<dbReference type="PROSITE" id="PS00211">
    <property type="entry name" value="ABC_TRANSPORTER_1"/>
    <property type="match status" value="1"/>
</dbReference>
<feature type="domain" description="ABC transporter" evidence="4">
    <location>
        <begin position="4"/>
        <end position="226"/>
    </location>
</feature>
<dbReference type="InterPro" id="IPR050093">
    <property type="entry name" value="ABC_SmlMolc_Importer"/>
</dbReference>
<dbReference type="Pfam" id="PF00005">
    <property type="entry name" value="ABC_tran"/>
    <property type="match status" value="1"/>
</dbReference>
<dbReference type="Gene3D" id="3.40.50.300">
    <property type="entry name" value="P-loop containing nucleotide triphosphate hydrolases"/>
    <property type="match status" value="1"/>
</dbReference>
<dbReference type="InterPro" id="IPR017871">
    <property type="entry name" value="ABC_transporter-like_CS"/>
</dbReference>
<comment type="caution">
    <text evidence="5">The sequence shown here is derived from an EMBL/GenBank/DDBJ whole genome shotgun (WGS) entry which is preliminary data.</text>
</comment>
<dbReference type="EMBL" id="JAGYPE010000008">
    <property type="protein sequence ID" value="MBS4187473.1"/>
    <property type="molecule type" value="Genomic_DNA"/>
</dbReference>
<evidence type="ECO:0000256" key="3">
    <source>
        <dbReference type="ARBA" id="ARBA00022840"/>
    </source>
</evidence>
<dbReference type="SMART" id="SM00382">
    <property type="entry name" value="AAA"/>
    <property type="match status" value="1"/>
</dbReference>